<accession>A0A7W6LGN2</accession>
<dbReference type="Proteomes" id="UP000519897">
    <property type="component" value="Unassembled WGS sequence"/>
</dbReference>
<name>A0A7W6LGN2_9HYPH</name>
<evidence type="ECO:0000256" key="1">
    <source>
        <dbReference type="SAM" id="MobiDB-lite"/>
    </source>
</evidence>
<feature type="region of interest" description="Disordered" evidence="1">
    <location>
        <begin position="142"/>
        <end position="167"/>
    </location>
</feature>
<dbReference type="RefSeq" id="WP_246251412.1">
    <property type="nucleotide sequence ID" value="NZ_CP049250.1"/>
</dbReference>
<comment type="caution">
    <text evidence="2">The sequence shown here is derived from an EMBL/GenBank/DDBJ whole genome shotgun (WGS) entry which is preliminary data.</text>
</comment>
<evidence type="ECO:0000313" key="3">
    <source>
        <dbReference type="Proteomes" id="UP000519897"/>
    </source>
</evidence>
<proteinExistence type="predicted"/>
<dbReference type="AlphaFoldDB" id="A0A7W6LGN2"/>
<keyword evidence="3" id="KW-1185">Reference proteome</keyword>
<sequence>MHCDVTFNGSPSVTFKPGLHIIKGRMILNSGSTVTANGVTFYFPDVDSEIRANGGLTFTGSPSTSGAYKDILMFEKTSDAANNSRKTQYIFNGSKGENIEGIIYLPNRDVTYNSTTNQTSKISMVVNSVIMNTSNWRVEPFTPSATASTTTSASNGSSTSNFGRLVK</sequence>
<reference evidence="2 3" key="1">
    <citation type="submission" date="2020-08" db="EMBL/GenBank/DDBJ databases">
        <title>Genomic Encyclopedia of Type Strains, Phase IV (KMG-IV): sequencing the most valuable type-strain genomes for metagenomic binning, comparative biology and taxonomic classification.</title>
        <authorList>
            <person name="Goeker M."/>
        </authorList>
    </citation>
    <scope>NUCLEOTIDE SEQUENCE [LARGE SCALE GENOMIC DNA]</scope>
    <source>
        <strain evidence="2 3">DSM 29514</strain>
    </source>
</reference>
<organism evidence="2 3">
    <name type="scientific">Rhizobium rhizoryzae</name>
    <dbReference type="NCBI Taxonomy" id="451876"/>
    <lineage>
        <taxon>Bacteria</taxon>
        <taxon>Pseudomonadati</taxon>
        <taxon>Pseudomonadota</taxon>
        <taxon>Alphaproteobacteria</taxon>
        <taxon>Hyphomicrobiales</taxon>
        <taxon>Rhizobiaceae</taxon>
        <taxon>Rhizobium/Agrobacterium group</taxon>
        <taxon>Rhizobium</taxon>
    </lineage>
</organism>
<protein>
    <submittedName>
        <fullName evidence="2">Uncharacterized protein</fullName>
    </submittedName>
</protein>
<evidence type="ECO:0000313" key="2">
    <source>
        <dbReference type="EMBL" id="MBB4143871.1"/>
    </source>
</evidence>
<dbReference type="EMBL" id="JACIEC010000002">
    <property type="protein sequence ID" value="MBB4143871.1"/>
    <property type="molecule type" value="Genomic_DNA"/>
</dbReference>
<gene>
    <name evidence="2" type="ORF">GGQ72_002423</name>
</gene>